<organism evidence="1 2">
    <name type="scientific">[Candida] arabinofermentans NRRL YB-2248</name>
    <dbReference type="NCBI Taxonomy" id="983967"/>
    <lineage>
        <taxon>Eukaryota</taxon>
        <taxon>Fungi</taxon>
        <taxon>Dikarya</taxon>
        <taxon>Ascomycota</taxon>
        <taxon>Saccharomycotina</taxon>
        <taxon>Pichiomycetes</taxon>
        <taxon>Pichiales</taxon>
        <taxon>Pichiaceae</taxon>
        <taxon>Ogataea</taxon>
        <taxon>Ogataea/Candida clade</taxon>
    </lineage>
</organism>
<dbReference type="EMBL" id="KV453867">
    <property type="protein sequence ID" value="ODV83151.1"/>
    <property type="molecule type" value="Genomic_DNA"/>
</dbReference>
<dbReference type="AlphaFoldDB" id="A0A1E4SUJ0"/>
<sequence length="78" mass="8966">MKRLNTGSSEIMRLSTYISKVKSGCPGYRRKAFDSPKPQAEDKYFLSISDKSCSDSRFCMLKLSFSDSQTSYRLRLHV</sequence>
<evidence type="ECO:0000313" key="2">
    <source>
        <dbReference type="Proteomes" id="UP000094801"/>
    </source>
</evidence>
<gene>
    <name evidence="1" type="ORF">CANARDRAFT_30243</name>
</gene>
<dbReference type="Proteomes" id="UP000094801">
    <property type="component" value="Unassembled WGS sequence"/>
</dbReference>
<name>A0A1E4SUJ0_9ASCO</name>
<evidence type="ECO:0000313" key="1">
    <source>
        <dbReference type="EMBL" id="ODV83151.1"/>
    </source>
</evidence>
<protein>
    <submittedName>
        <fullName evidence="1">Uncharacterized protein</fullName>
    </submittedName>
</protein>
<accession>A0A1E4SUJ0</accession>
<proteinExistence type="predicted"/>
<reference evidence="2" key="1">
    <citation type="submission" date="2016-04" db="EMBL/GenBank/DDBJ databases">
        <title>Comparative genomics of biotechnologically important yeasts.</title>
        <authorList>
            <consortium name="DOE Joint Genome Institute"/>
            <person name="Riley R."/>
            <person name="Haridas S."/>
            <person name="Wolfe K.H."/>
            <person name="Lopes M.R."/>
            <person name="Hittinger C.T."/>
            <person name="Goker M."/>
            <person name="Salamov A."/>
            <person name="Wisecaver J."/>
            <person name="Long T.M."/>
            <person name="Aerts A.L."/>
            <person name="Barry K."/>
            <person name="Choi C."/>
            <person name="Clum A."/>
            <person name="Coughlan A.Y."/>
            <person name="Deshpande S."/>
            <person name="Douglass A.P."/>
            <person name="Hanson S.J."/>
            <person name="Klenk H.-P."/>
            <person name="Labutti K."/>
            <person name="Lapidus A."/>
            <person name="Lindquist E."/>
            <person name="Lipzen A."/>
            <person name="Meier-Kolthoff J.P."/>
            <person name="Ohm R.A."/>
            <person name="Otillar R.P."/>
            <person name="Pangilinan J."/>
            <person name="Peng Y."/>
            <person name="Rokas A."/>
            <person name="Rosa C.A."/>
            <person name="Scheuner C."/>
            <person name="Sibirny A.A."/>
            <person name="Slot J.C."/>
            <person name="Stielow J.B."/>
            <person name="Sun H."/>
            <person name="Kurtzman C.P."/>
            <person name="Blackwell M."/>
            <person name="Grigoriev I.V."/>
            <person name="Jeffries T.W."/>
        </authorList>
    </citation>
    <scope>NUCLEOTIDE SEQUENCE [LARGE SCALE GENOMIC DNA]</scope>
    <source>
        <strain evidence="2">NRRL YB-2248</strain>
    </source>
</reference>
<keyword evidence="2" id="KW-1185">Reference proteome</keyword>